<dbReference type="AlphaFoldDB" id="Q2SNE2"/>
<gene>
    <name evidence="1" type="ordered locus">HCH_00944</name>
</gene>
<evidence type="ECO:0000313" key="1">
    <source>
        <dbReference type="EMBL" id="ABC27832.1"/>
    </source>
</evidence>
<organism evidence="1 2">
    <name type="scientific">Hahella chejuensis (strain KCTC 2396)</name>
    <dbReference type="NCBI Taxonomy" id="349521"/>
    <lineage>
        <taxon>Bacteria</taxon>
        <taxon>Pseudomonadati</taxon>
        <taxon>Pseudomonadota</taxon>
        <taxon>Gammaproteobacteria</taxon>
        <taxon>Oceanospirillales</taxon>
        <taxon>Hahellaceae</taxon>
        <taxon>Hahella</taxon>
    </lineage>
</organism>
<accession>Q2SNE2</accession>
<dbReference type="HOGENOM" id="CLU_3200488_0_0_6"/>
<dbReference type="RefSeq" id="WP_011394907.1">
    <property type="nucleotide sequence ID" value="NC_007645.1"/>
</dbReference>
<name>Q2SNE2_HAHCH</name>
<keyword evidence="2" id="KW-1185">Reference proteome</keyword>
<protein>
    <submittedName>
        <fullName evidence="1">Uncharacterized protein</fullName>
    </submittedName>
</protein>
<proteinExistence type="predicted"/>
<evidence type="ECO:0000313" key="2">
    <source>
        <dbReference type="Proteomes" id="UP000000238"/>
    </source>
</evidence>
<dbReference type="Proteomes" id="UP000000238">
    <property type="component" value="Chromosome"/>
</dbReference>
<dbReference type="STRING" id="349521.HCH_00944"/>
<sequence>MRQKAALFETDHSVEPKAWDNKDVSITEEDIDLAMLREQQKRRAS</sequence>
<dbReference type="EMBL" id="CP000155">
    <property type="protein sequence ID" value="ABC27832.1"/>
    <property type="molecule type" value="Genomic_DNA"/>
</dbReference>
<reference evidence="1 2" key="1">
    <citation type="journal article" date="2005" name="Nucleic Acids Res.">
        <title>Genomic blueprint of Hahella chejuensis, a marine microbe producing an algicidal agent.</title>
        <authorList>
            <person name="Jeong H."/>
            <person name="Yim J.H."/>
            <person name="Lee C."/>
            <person name="Choi S.-H."/>
            <person name="Park Y.K."/>
            <person name="Yoon S.H."/>
            <person name="Hur C.-G."/>
            <person name="Kang H.-Y."/>
            <person name="Kim D."/>
            <person name="Lee H.H."/>
            <person name="Park K.H."/>
            <person name="Park S.-H."/>
            <person name="Park H.-S."/>
            <person name="Lee H.K."/>
            <person name="Oh T.K."/>
            <person name="Kim J.F."/>
        </authorList>
    </citation>
    <scope>NUCLEOTIDE SEQUENCE [LARGE SCALE GENOMIC DNA]</scope>
    <source>
        <strain evidence="1 2">KCTC 2396</strain>
    </source>
</reference>
<dbReference type="KEGG" id="hch:HCH_00944"/>